<feature type="compositionally biased region" description="Low complexity" evidence="1">
    <location>
        <begin position="240"/>
        <end position="253"/>
    </location>
</feature>
<feature type="compositionally biased region" description="Low complexity" evidence="1">
    <location>
        <begin position="418"/>
        <end position="436"/>
    </location>
</feature>
<keyword evidence="2" id="KW-0472">Membrane</keyword>
<dbReference type="Proteomes" id="UP000612055">
    <property type="component" value="Unassembled WGS sequence"/>
</dbReference>
<dbReference type="AlphaFoldDB" id="A0A836BVU9"/>
<keyword evidence="4" id="KW-1185">Reference proteome</keyword>
<feature type="region of interest" description="Disordered" evidence="1">
    <location>
        <begin position="336"/>
        <end position="369"/>
    </location>
</feature>
<feature type="compositionally biased region" description="Low complexity" evidence="1">
    <location>
        <begin position="148"/>
        <end position="158"/>
    </location>
</feature>
<evidence type="ECO:0000256" key="1">
    <source>
        <dbReference type="SAM" id="MobiDB-lite"/>
    </source>
</evidence>
<feature type="transmembrane region" description="Helical" evidence="2">
    <location>
        <begin position="31"/>
        <end position="49"/>
    </location>
</feature>
<dbReference type="EMBL" id="JAEHOE010000056">
    <property type="protein sequence ID" value="KAG2491051.1"/>
    <property type="molecule type" value="Genomic_DNA"/>
</dbReference>
<keyword evidence="2" id="KW-0812">Transmembrane</keyword>
<feature type="region of interest" description="Disordered" evidence="1">
    <location>
        <begin position="387"/>
        <end position="436"/>
    </location>
</feature>
<feature type="compositionally biased region" description="Low complexity" evidence="1">
    <location>
        <begin position="305"/>
        <end position="322"/>
    </location>
</feature>
<feature type="transmembrane region" description="Helical" evidence="2">
    <location>
        <begin position="55"/>
        <end position="75"/>
    </location>
</feature>
<sequence length="436" mass="43696">MDWVPEAQSLNLAVGDSATSRPRGEGDCFKTAWVIAAAGLGGLVAGFFLRGSPWAGPLLAISAGVAACGLLLGLAGPRVTHCLRGHTASAAPGTAGAGRAAARAGVEAEVEVPVDWTGRAWRPSRVPLPLPAQALGPQWWLPGLAPAAAPGPSSKPWAHSPPLRCISLEAPPPSPKTPRTPRCAPTAGSSCATPAASAPPTPHPQRPPPSATLPTSPLPSPRPLGPAPAPPTGATPGPLPSASSGSPCGPHCTALRRSSLAPASPLPARPLPPALRTALLGSVAVAVAEQPPPPSPTAPSPAPTAPAASAEPAMPPAAAQAARRWRWRWRWRWRVGWAVDRGPSERDAEEQAGGGRGQGDAGPAAGPVPRRVLVLQPACLLAGLREAQRQAGAEAAPPPEPPSHRLEGEGRAGGGSAHVGAEAGPGAAGVAQTERA</sequence>
<reference evidence="3" key="1">
    <citation type="journal article" date="2020" name="bioRxiv">
        <title>Comparative genomics of Chlamydomonas.</title>
        <authorList>
            <person name="Craig R.J."/>
            <person name="Hasan A.R."/>
            <person name="Ness R.W."/>
            <person name="Keightley P.D."/>
        </authorList>
    </citation>
    <scope>NUCLEOTIDE SEQUENCE</scope>
    <source>
        <strain evidence="3">CCAP 11/70</strain>
    </source>
</reference>
<proteinExistence type="predicted"/>
<feature type="compositionally biased region" description="Pro residues" evidence="1">
    <location>
        <begin position="197"/>
        <end position="239"/>
    </location>
</feature>
<evidence type="ECO:0000313" key="4">
    <source>
        <dbReference type="Proteomes" id="UP000612055"/>
    </source>
</evidence>
<keyword evidence="2" id="KW-1133">Transmembrane helix</keyword>
<name>A0A836BVU9_9CHLO</name>
<accession>A0A836BVU9</accession>
<protein>
    <submittedName>
        <fullName evidence="3">Uncharacterized protein</fullName>
    </submittedName>
</protein>
<feature type="region of interest" description="Disordered" evidence="1">
    <location>
        <begin position="148"/>
        <end position="253"/>
    </location>
</feature>
<gene>
    <name evidence="3" type="ORF">HYH03_010497</name>
</gene>
<feature type="compositionally biased region" description="Pro residues" evidence="1">
    <location>
        <begin position="290"/>
        <end position="304"/>
    </location>
</feature>
<feature type="compositionally biased region" description="Low complexity" evidence="1">
    <location>
        <begin position="180"/>
        <end position="196"/>
    </location>
</feature>
<feature type="region of interest" description="Disordered" evidence="1">
    <location>
        <begin position="286"/>
        <end position="322"/>
    </location>
</feature>
<dbReference type="PRINTS" id="PR01217">
    <property type="entry name" value="PRICHEXTENSN"/>
</dbReference>
<comment type="caution">
    <text evidence="3">The sequence shown here is derived from an EMBL/GenBank/DDBJ whole genome shotgun (WGS) entry which is preliminary data.</text>
</comment>
<evidence type="ECO:0000313" key="3">
    <source>
        <dbReference type="EMBL" id="KAG2491051.1"/>
    </source>
</evidence>
<organism evidence="3 4">
    <name type="scientific">Edaphochlamys debaryana</name>
    <dbReference type="NCBI Taxonomy" id="47281"/>
    <lineage>
        <taxon>Eukaryota</taxon>
        <taxon>Viridiplantae</taxon>
        <taxon>Chlorophyta</taxon>
        <taxon>core chlorophytes</taxon>
        <taxon>Chlorophyceae</taxon>
        <taxon>CS clade</taxon>
        <taxon>Chlamydomonadales</taxon>
        <taxon>Chlamydomonadales incertae sedis</taxon>
        <taxon>Edaphochlamys</taxon>
    </lineage>
</organism>
<evidence type="ECO:0000256" key="2">
    <source>
        <dbReference type="SAM" id="Phobius"/>
    </source>
</evidence>